<evidence type="ECO:0000256" key="1">
    <source>
        <dbReference type="SAM" id="MobiDB-lite"/>
    </source>
</evidence>
<feature type="non-terminal residue" evidence="2">
    <location>
        <position position="102"/>
    </location>
</feature>
<feature type="region of interest" description="Disordered" evidence="1">
    <location>
        <begin position="1"/>
        <end position="25"/>
    </location>
</feature>
<dbReference type="EMBL" id="SWJQ01001030">
    <property type="protein sequence ID" value="TRZ09619.1"/>
    <property type="molecule type" value="Genomic_DNA"/>
</dbReference>
<accession>A0A8K1LD93</accession>
<evidence type="ECO:0000313" key="2">
    <source>
        <dbReference type="EMBL" id="TRZ09619.1"/>
    </source>
</evidence>
<organism evidence="2 3">
    <name type="scientific">Zosterops borbonicus</name>
    <dbReference type="NCBI Taxonomy" id="364589"/>
    <lineage>
        <taxon>Eukaryota</taxon>
        <taxon>Metazoa</taxon>
        <taxon>Chordata</taxon>
        <taxon>Craniata</taxon>
        <taxon>Vertebrata</taxon>
        <taxon>Euteleostomi</taxon>
        <taxon>Archelosauria</taxon>
        <taxon>Archosauria</taxon>
        <taxon>Dinosauria</taxon>
        <taxon>Saurischia</taxon>
        <taxon>Theropoda</taxon>
        <taxon>Coelurosauria</taxon>
        <taxon>Aves</taxon>
        <taxon>Neognathae</taxon>
        <taxon>Neoaves</taxon>
        <taxon>Telluraves</taxon>
        <taxon>Australaves</taxon>
        <taxon>Passeriformes</taxon>
        <taxon>Sylvioidea</taxon>
        <taxon>Zosteropidae</taxon>
        <taxon>Zosterops</taxon>
    </lineage>
</organism>
<gene>
    <name evidence="2" type="ORF">HGM15179_017494</name>
</gene>
<sequence length="102" mass="11332">TSKLHPASSGAAIEMDRTRRMPPTGPEALVYADIAHHPGVAESQYSNAGALRRLDTPLVEYIDVRKSVQPLEEEREALYARVQKPMRQQEQIYANAISSTAQ</sequence>
<evidence type="ECO:0000313" key="3">
    <source>
        <dbReference type="Proteomes" id="UP000796761"/>
    </source>
</evidence>
<keyword evidence="3" id="KW-1185">Reference proteome</keyword>
<name>A0A8K1LD93_9PASS</name>
<proteinExistence type="predicted"/>
<dbReference type="OrthoDB" id="8920197at2759"/>
<dbReference type="AlphaFoldDB" id="A0A8K1LD93"/>
<comment type="caution">
    <text evidence="2">The sequence shown here is derived from an EMBL/GenBank/DDBJ whole genome shotgun (WGS) entry which is preliminary data.</text>
</comment>
<dbReference type="Proteomes" id="UP000796761">
    <property type="component" value="Unassembled WGS sequence"/>
</dbReference>
<protein>
    <submittedName>
        <fullName evidence="2">Uncharacterized protein</fullName>
    </submittedName>
</protein>
<reference evidence="2" key="1">
    <citation type="submission" date="2019-04" db="EMBL/GenBank/DDBJ databases">
        <title>Genome assembly of Zosterops borbonicus 15179.</title>
        <authorList>
            <person name="Leroy T."/>
            <person name="Anselmetti Y."/>
            <person name="Tilak M.-K."/>
            <person name="Nabholz B."/>
        </authorList>
    </citation>
    <scope>NUCLEOTIDE SEQUENCE</scope>
    <source>
        <strain evidence="2">HGM_15179</strain>
        <tissue evidence="2">Muscle</tissue>
    </source>
</reference>